<feature type="domain" description="AB hydrolase-1" evidence="3">
    <location>
        <begin position="38"/>
        <end position="296"/>
    </location>
</feature>
<keyword evidence="2" id="KW-0378">Hydrolase</keyword>
<dbReference type="InterPro" id="IPR029058">
    <property type="entry name" value="AB_hydrolase_fold"/>
</dbReference>
<reference evidence="4 5" key="1">
    <citation type="submission" date="2020-03" db="EMBL/GenBank/DDBJ databases">
        <title>Draft Genome Sequence of Cudoniella acicularis.</title>
        <authorList>
            <person name="Buettner E."/>
            <person name="Kellner H."/>
        </authorList>
    </citation>
    <scope>NUCLEOTIDE SEQUENCE [LARGE SCALE GENOMIC DNA]</scope>
    <source>
        <strain evidence="4 5">DSM 108380</strain>
    </source>
</reference>
<dbReference type="OrthoDB" id="190201at2759"/>
<dbReference type="GO" id="GO:0008233">
    <property type="term" value="F:peptidase activity"/>
    <property type="evidence" value="ECO:0007669"/>
    <property type="project" value="InterPro"/>
</dbReference>
<dbReference type="PANTHER" id="PTHR43194">
    <property type="entry name" value="HYDROLASE ALPHA/BETA FOLD FAMILY"/>
    <property type="match status" value="1"/>
</dbReference>
<dbReference type="Pfam" id="PF00561">
    <property type="entry name" value="Abhydrolase_1"/>
    <property type="match status" value="1"/>
</dbReference>
<protein>
    <recommendedName>
        <fullName evidence="3">AB hydrolase-1 domain-containing protein</fullName>
    </recommendedName>
</protein>
<sequence>MSTPTIIEGTVPFSVPAANKPCYTWYKIFGDLNSGVTPLILLHGGPGCTSDYLICFQEFNAKYNIPVILYDQIGNGRSTHLPEKLDDEEFWVESLFHDQLRSLVSSLGLDKEEKGYYILGQSWGGMMGSTFISTRPKGLQKGVLSNSPASLDLWLEAANAYLNEMPEELRSVLEKAEETGVYEGEEYENASTEFMKRHSCTVEWPEEFLEVMRWMKEDPTVDMTMNGPSQFVAKATGSYSNWSAIEAVKNINVPMLVINGVNECATDKAIKPFLDGIKDVKWVKLQNSTHAPMYEEKEKYFEVIAEFLLGKTSS</sequence>
<proteinExistence type="inferred from homology"/>
<dbReference type="Gene3D" id="3.40.50.1820">
    <property type="entry name" value="alpha/beta hydrolase"/>
    <property type="match status" value="1"/>
</dbReference>
<dbReference type="InterPro" id="IPR002410">
    <property type="entry name" value="Peptidase_S33"/>
</dbReference>
<dbReference type="AlphaFoldDB" id="A0A8H4VRT8"/>
<evidence type="ECO:0000313" key="4">
    <source>
        <dbReference type="EMBL" id="KAF4618000.1"/>
    </source>
</evidence>
<dbReference type="EMBL" id="JAAMPI010002154">
    <property type="protein sequence ID" value="KAF4618000.1"/>
    <property type="molecule type" value="Genomic_DNA"/>
</dbReference>
<dbReference type="InterPro" id="IPR050228">
    <property type="entry name" value="Carboxylesterase_BioH"/>
</dbReference>
<dbReference type="InterPro" id="IPR005945">
    <property type="entry name" value="Pro_imino_pep"/>
</dbReference>
<gene>
    <name evidence="4" type="ORF">G7Y89_g15005</name>
</gene>
<evidence type="ECO:0000313" key="5">
    <source>
        <dbReference type="Proteomes" id="UP000566819"/>
    </source>
</evidence>
<comment type="similarity">
    <text evidence="1">Belongs to the peptidase S33 family.</text>
</comment>
<evidence type="ECO:0000259" key="3">
    <source>
        <dbReference type="Pfam" id="PF00561"/>
    </source>
</evidence>
<dbReference type="PANTHER" id="PTHR43194:SF2">
    <property type="entry name" value="PEROXISOMAL MEMBRANE PROTEIN LPX1"/>
    <property type="match status" value="1"/>
</dbReference>
<dbReference type="NCBIfam" id="TIGR01250">
    <property type="entry name" value="pro_imino_pep_2"/>
    <property type="match status" value="1"/>
</dbReference>
<dbReference type="PIRSF" id="PIRSF005539">
    <property type="entry name" value="Pept_S33_TRI_F1"/>
    <property type="match status" value="1"/>
</dbReference>
<dbReference type="PRINTS" id="PR00793">
    <property type="entry name" value="PROAMNOPTASE"/>
</dbReference>
<comment type="caution">
    <text evidence="4">The sequence shown here is derived from an EMBL/GenBank/DDBJ whole genome shotgun (WGS) entry which is preliminary data.</text>
</comment>
<name>A0A8H4VRT8_9HELO</name>
<dbReference type="Proteomes" id="UP000566819">
    <property type="component" value="Unassembled WGS sequence"/>
</dbReference>
<evidence type="ECO:0000256" key="2">
    <source>
        <dbReference type="ARBA" id="ARBA00022801"/>
    </source>
</evidence>
<dbReference type="SUPFAM" id="SSF53474">
    <property type="entry name" value="alpha/beta-Hydrolases"/>
    <property type="match status" value="1"/>
</dbReference>
<evidence type="ECO:0000256" key="1">
    <source>
        <dbReference type="ARBA" id="ARBA00010088"/>
    </source>
</evidence>
<accession>A0A8H4VRT8</accession>
<dbReference type="InterPro" id="IPR000073">
    <property type="entry name" value="AB_hydrolase_1"/>
</dbReference>
<keyword evidence="5" id="KW-1185">Reference proteome</keyword>
<dbReference type="GO" id="GO:0006508">
    <property type="term" value="P:proteolysis"/>
    <property type="evidence" value="ECO:0007669"/>
    <property type="project" value="InterPro"/>
</dbReference>
<organism evidence="4 5">
    <name type="scientific">Cudoniella acicularis</name>
    <dbReference type="NCBI Taxonomy" id="354080"/>
    <lineage>
        <taxon>Eukaryota</taxon>
        <taxon>Fungi</taxon>
        <taxon>Dikarya</taxon>
        <taxon>Ascomycota</taxon>
        <taxon>Pezizomycotina</taxon>
        <taxon>Leotiomycetes</taxon>
        <taxon>Helotiales</taxon>
        <taxon>Tricladiaceae</taxon>
        <taxon>Cudoniella</taxon>
    </lineage>
</organism>